<reference evidence="5 6" key="1">
    <citation type="journal article" date="2023" name="Plants (Basel)">
        <title>Bridging the Gap: Combining Genomics and Transcriptomics Approaches to Understand Stylosanthes scabra, an Orphan Legume from the Brazilian Caatinga.</title>
        <authorList>
            <person name="Ferreira-Neto J.R.C."/>
            <person name="da Silva M.D."/>
            <person name="Binneck E."/>
            <person name="de Melo N.F."/>
            <person name="da Silva R.H."/>
            <person name="de Melo A.L.T.M."/>
            <person name="Pandolfi V."/>
            <person name="Bustamante F.O."/>
            <person name="Brasileiro-Vidal A.C."/>
            <person name="Benko-Iseppon A.M."/>
        </authorList>
    </citation>
    <scope>NUCLEOTIDE SEQUENCE [LARGE SCALE GENOMIC DNA]</scope>
    <source>
        <tissue evidence="5">Leaves</tissue>
    </source>
</reference>
<keyword evidence="1" id="KW-1133">Transmembrane helix</keyword>
<sequence length="2344" mass="264083">MGKRCQIISLLAYNCDKSKWVIGLSSSAISLIEIIFSSSFIEIMCYYKPMLELVRLLVETFIKPDGFVESQEGLHLVVNEMLELMVVILNGLCSYNPSMISECALQWAPVFKSRSSCLTDFIRQLLQRELCAFAFGSNALRAINDLMESSEEEAIYLLQYFCEKMQLCTKKLDFLDGTGVEALASLSKRLQGAVNNWIVKINDISHTSVSENNTIDEKGMALLLGIVSCYSHMSIVEANPSLLLNLMDAIDQLLTVKADYIDSTRKAWESIIGSSLSSYSRLYSYSRIVTDETGRFLTLAKRYKSSSQVLLGVADYLECKYGPLEDNGSIMSHSELEKGFTGAVAEFADNLHDPCKETRISTLRILCRYIAGNEISSVDQPPEKKRKTEVSPISKVHCTGYNALMLLLSIETTPISISTSRSIQQLISKIQMDLSAGRIPQLYVLLVLNGLLGVLNNRFSVLWDPILECIAVLLSKHFSLVWDNFIGYLENCQLKLHITSNLHDGVNGALFDQPTCLLDCFNLFVNPAYDSTPTVTILSLPLKALQKIPTVVEPHSRQLIPLFLKFLGYEIDDLESVGQFESCACEGKECKTILKEWLNLFKLMKNPKSFYLGQFFKEVLQNRLLEESFIEQCHRAYLVPLVIRLLMPKVRKLKGLASRKKASICHRKAILSFLAGLDVNELPLFFALLVKPLQIVKKNDGLVNLFWTLPGGSISEFQALSLLQYFTLENMATLPWKKKYGFLHVIEDIVGVFDEMHISPFLDLLVGCVVRVLESCTSSLDKSKELNRLPLDLRNSGINVNSLHKDVVLPTDQSNSGTNADLLLENGGLPLDNVDSGTNVESIPEDSDQENQIVSGNTLKQLKDMRSLCLKIVSVVLNKYEDHEFSSDLWDQFFSAVKSLVDKFKQETATSEKPSSLLSCFVAMSGNNKLVALLRTRESLVPDIFSILSLKSASEAVIYSVLNFVDNLLSLDNKLDDEDNPVQRVLLSHIKALVDSMCCLFGSDHSVKRKLIRSPGETVIRIFKFLPKYIKESELAKKFVEILLLFIGKKTASSDVCLEALQIIQNIAPILGDGSTAKILSALSPLYILAELDMRLRICDVLDALAASDASVLSVAKILRQLNTTSTLGWPDHDAILDAYRTINNDFFASVQVEHALLVLSHCVHDMSSEETTFMYSAYSSLLSFVEFFSVILCEEGNSEQLSMMMNIDGCWTKSCIQRITQKFLLKHMTDAMDGSLSVRKIRKRVKALSLFRKVISTNKLSEFIIERVFMRLYFNMMLDEKAGKAENLKNACIETVASVAGQMGWKSYYSLLIKCFQGISRSPDKQKFYIRLICRILDNFHFSELSYTKEPKEFLGGVSDLAVADSVSSDNSNCGTSGVNSDIQTSLHKVVFPKIQKLLDSDSERVNVNISLAALKLVNLLPGDVMDSYLPSILHRVCNFLKNHLESVRNEARSALTSCLKELGLEYLQFIIKVLQATLKRGYELHVLGYTLNYILSKCLSSSVNGKIDYCLKDLLSVIENDILGDVAEQKEVEKMAAKMKETKRKKSFESLKLVAQNITFKSCALKLLAPVTTHLQKHVTPTVKAKLENMLLHIAAGIESNPSVDQTDLFVFVYGIIDDGLKDESGWHDNKLMKLEDKVESNNAKRISTGRVVAGGLLGSHLVTMFGLRILHKRLKGMRQDMKNENTLSLLDPFVKLLTESLSSKYEDILSSSLGCLTILVKLPLPSLQLQAERVKAGLFDIARNSVNSNSPLMQSSLTLLTALLRNTKISLTTDQIHLLVKLPIFLDLERNQSLVAISLLKGIVSRKLVVPEIYDLVTRVAELMVTSQMESIRKKCSKIFLQFLLDYRLSEKRLQQHLDFLLSNLRYEHSTGRESVLEMINAIIVKFPKSVLDEQSQTLFVHLVACLANDNNNTVRSMSGAAIKKLIGSVSPNLLNSILEYALAWYLGGKQQLWGAAAQVLGLLIEAVKKGFRKHIDCILPVTRRILQSTIHAVMDGQVGFSDESTVPFWKQAYYSLVMLEKMIHQFHDICFSKDLEDIWEAICEMLLHPHSWIRSRSVRLIALYFARVNASKENNQSSLRHYYLTSLSRLFLVATSLCCQLKMPHLNDADSNLMTQNIVFAICGVHSLMEQSAHIDPPEFWSTLEQHEKDRFLKAFDLLDSREGRFFMHSTLTSFVSTDNNPPDVDNTRYVLVSLLLRKMGKIALQMDAIQMGIVFNSYGNIMSLVTKDDCMRYGHDVLLPLYKVCEGYAGKELDDDLKKLAEETCRKVENILGTQNFVQIYNLIRKNLKLKRNKRKQEEKLMAVVNPMRNAKRKMRIAAKQRGNKKRKIMTFKMGRWMH</sequence>
<gene>
    <name evidence="5" type="ORF">PIB30_039154</name>
</gene>
<dbReference type="InterPro" id="IPR016024">
    <property type="entry name" value="ARM-type_fold"/>
</dbReference>
<dbReference type="SUPFAM" id="SSF48371">
    <property type="entry name" value="ARM repeat"/>
    <property type="match status" value="2"/>
</dbReference>
<evidence type="ECO:0000259" key="2">
    <source>
        <dbReference type="Pfam" id="PF07539"/>
    </source>
</evidence>
<dbReference type="InterPro" id="IPR057525">
    <property type="entry name" value="UTP20_C"/>
</dbReference>
<evidence type="ECO:0008006" key="7">
    <source>
        <dbReference type="Google" id="ProtNLM"/>
    </source>
</evidence>
<dbReference type="PANTHER" id="PTHR17695:SF11">
    <property type="entry name" value="SMALL SUBUNIT PROCESSOME COMPONENT 20 HOMOLOG"/>
    <property type="match status" value="1"/>
</dbReference>
<keyword evidence="6" id="KW-1185">Reference proteome</keyword>
<protein>
    <recommendedName>
        <fullName evidence="7">Small subunit processome component 20 homolog</fullName>
    </recommendedName>
</protein>
<dbReference type="Proteomes" id="UP001341840">
    <property type="component" value="Unassembled WGS sequence"/>
</dbReference>
<evidence type="ECO:0000259" key="4">
    <source>
        <dbReference type="Pfam" id="PF23099"/>
    </source>
</evidence>
<proteinExistence type="predicted"/>
<keyword evidence="1" id="KW-0812">Transmembrane</keyword>
<feature type="transmembrane region" description="Helical" evidence="1">
    <location>
        <begin position="20"/>
        <end position="41"/>
    </location>
</feature>
<feature type="domain" description="U3 small nucleolar RNA-associated protein 20" evidence="3">
    <location>
        <begin position="1403"/>
        <end position="1619"/>
    </location>
</feature>
<dbReference type="InterPro" id="IPR011430">
    <property type="entry name" value="UTP20_N"/>
</dbReference>
<dbReference type="PANTHER" id="PTHR17695">
    <property type="entry name" value="SMALL SUBUNIT PROCESSOME COMPONENT 20 HOMOLOG"/>
    <property type="match status" value="1"/>
</dbReference>
<comment type="caution">
    <text evidence="5">The sequence shown here is derived from an EMBL/GenBank/DDBJ whole genome shotgun (WGS) entry which is preliminary data.</text>
</comment>
<evidence type="ECO:0000259" key="3">
    <source>
        <dbReference type="Pfam" id="PF20416"/>
    </source>
</evidence>
<dbReference type="Pfam" id="PF07539">
    <property type="entry name" value="UTP20_N"/>
    <property type="match status" value="1"/>
</dbReference>
<organism evidence="5 6">
    <name type="scientific">Stylosanthes scabra</name>
    <dbReference type="NCBI Taxonomy" id="79078"/>
    <lineage>
        <taxon>Eukaryota</taxon>
        <taxon>Viridiplantae</taxon>
        <taxon>Streptophyta</taxon>
        <taxon>Embryophyta</taxon>
        <taxon>Tracheophyta</taxon>
        <taxon>Spermatophyta</taxon>
        <taxon>Magnoliopsida</taxon>
        <taxon>eudicotyledons</taxon>
        <taxon>Gunneridae</taxon>
        <taxon>Pentapetalae</taxon>
        <taxon>rosids</taxon>
        <taxon>fabids</taxon>
        <taxon>Fabales</taxon>
        <taxon>Fabaceae</taxon>
        <taxon>Papilionoideae</taxon>
        <taxon>50 kb inversion clade</taxon>
        <taxon>dalbergioids sensu lato</taxon>
        <taxon>Dalbergieae</taxon>
        <taxon>Pterocarpus clade</taxon>
        <taxon>Stylosanthes</taxon>
    </lineage>
</organism>
<dbReference type="InterPro" id="IPR011989">
    <property type="entry name" value="ARM-like"/>
</dbReference>
<dbReference type="EMBL" id="JASCZI010151240">
    <property type="protein sequence ID" value="MED6171256.1"/>
    <property type="molecule type" value="Genomic_DNA"/>
</dbReference>
<keyword evidence="1" id="KW-0472">Membrane</keyword>
<dbReference type="Pfam" id="PF20416">
    <property type="entry name" value="UTP20"/>
    <property type="match status" value="1"/>
</dbReference>
<name>A0ABU6VCE1_9FABA</name>
<dbReference type="InterPro" id="IPR046523">
    <property type="entry name" value="UTP20_dom"/>
</dbReference>
<evidence type="ECO:0000313" key="6">
    <source>
        <dbReference type="Proteomes" id="UP001341840"/>
    </source>
</evidence>
<dbReference type="Gene3D" id="1.25.10.10">
    <property type="entry name" value="Leucine-rich Repeat Variant"/>
    <property type="match status" value="2"/>
</dbReference>
<evidence type="ECO:0000313" key="5">
    <source>
        <dbReference type="EMBL" id="MED6171256.1"/>
    </source>
</evidence>
<feature type="domain" description="U3 small nucleolar RNA-associated protein 20 C-terminal" evidence="4">
    <location>
        <begin position="2259"/>
        <end position="2335"/>
    </location>
</feature>
<feature type="domain" description="U3 small nucleolar RNA-associated protein 20 N-terminal" evidence="2">
    <location>
        <begin position="618"/>
        <end position="1196"/>
    </location>
</feature>
<dbReference type="Pfam" id="PF23099">
    <property type="entry name" value="UTP20_C"/>
    <property type="match status" value="1"/>
</dbReference>
<evidence type="ECO:0000256" key="1">
    <source>
        <dbReference type="SAM" id="Phobius"/>
    </source>
</evidence>
<accession>A0ABU6VCE1</accession>
<dbReference type="InterPro" id="IPR052575">
    <property type="entry name" value="SSU_processome_comp_20"/>
</dbReference>